<reference evidence="1 2" key="1">
    <citation type="journal article" date="2016" name="Mol. Biol. Evol.">
        <title>Comparative Genomics of Early-Diverging Mushroom-Forming Fungi Provides Insights into the Origins of Lignocellulose Decay Capabilities.</title>
        <authorList>
            <person name="Nagy L.G."/>
            <person name="Riley R."/>
            <person name="Tritt A."/>
            <person name="Adam C."/>
            <person name="Daum C."/>
            <person name="Floudas D."/>
            <person name="Sun H."/>
            <person name="Yadav J.S."/>
            <person name="Pangilinan J."/>
            <person name="Larsson K.H."/>
            <person name="Matsuura K."/>
            <person name="Barry K."/>
            <person name="Labutti K."/>
            <person name="Kuo R."/>
            <person name="Ohm R.A."/>
            <person name="Bhattacharya S.S."/>
            <person name="Shirouzu T."/>
            <person name="Yoshinaga Y."/>
            <person name="Martin F.M."/>
            <person name="Grigoriev I.V."/>
            <person name="Hibbett D.S."/>
        </authorList>
    </citation>
    <scope>NUCLEOTIDE SEQUENCE [LARGE SCALE GENOMIC DNA]</scope>
    <source>
        <strain evidence="1 2">HHB9708</strain>
    </source>
</reference>
<protein>
    <submittedName>
        <fullName evidence="1">Uncharacterized protein</fullName>
    </submittedName>
</protein>
<dbReference type="AlphaFoldDB" id="A0A164MA65"/>
<keyword evidence="2" id="KW-1185">Reference proteome</keyword>
<dbReference type="EMBL" id="KV419490">
    <property type="protein sequence ID" value="KZS86515.1"/>
    <property type="molecule type" value="Genomic_DNA"/>
</dbReference>
<accession>A0A164MA65</accession>
<dbReference type="Proteomes" id="UP000076722">
    <property type="component" value="Unassembled WGS sequence"/>
</dbReference>
<gene>
    <name evidence="1" type="ORF">SISNIDRAFT_491883</name>
</gene>
<sequence>MHDLCTGAPTKCQFERRQAAAGPVVGAVMLDDPPEHQGQFLNKINTHTNPTGIVTLEDALEELMVEEFDDGFDSRVAYAPPASPRVPPETESTTSAIKFTRRLLPSRPMPTSLPLQSSAPAHCLHERCKGRTFSFARKNDALRI</sequence>
<evidence type="ECO:0000313" key="1">
    <source>
        <dbReference type="EMBL" id="KZS86515.1"/>
    </source>
</evidence>
<proteinExistence type="predicted"/>
<name>A0A164MA65_9AGAM</name>
<evidence type="ECO:0000313" key="2">
    <source>
        <dbReference type="Proteomes" id="UP000076722"/>
    </source>
</evidence>
<organism evidence="1 2">
    <name type="scientific">Sistotremastrum niveocremeum HHB9708</name>
    <dbReference type="NCBI Taxonomy" id="1314777"/>
    <lineage>
        <taxon>Eukaryota</taxon>
        <taxon>Fungi</taxon>
        <taxon>Dikarya</taxon>
        <taxon>Basidiomycota</taxon>
        <taxon>Agaricomycotina</taxon>
        <taxon>Agaricomycetes</taxon>
        <taxon>Sistotremastrales</taxon>
        <taxon>Sistotremastraceae</taxon>
        <taxon>Sertulicium</taxon>
        <taxon>Sertulicium niveocremeum</taxon>
    </lineage>
</organism>